<organism evidence="1 2">
    <name type="scientific">Trichoglossum hirsutum</name>
    <dbReference type="NCBI Taxonomy" id="265104"/>
    <lineage>
        <taxon>Eukaryota</taxon>
        <taxon>Fungi</taxon>
        <taxon>Dikarya</taxon>
        <taxon>Ascomycota</taxon>
        <taxon>Pezizomycotina</taxon>
        <taxon>Geoglossomycetes</taxon>
        <taxon>Geoglossales</taxon>
        <taxon>Geoglossaceae</taxon>
        <taxon>Trichoglossum</taxon>
    </lineage>
</organism>
<protein>
    <submittedName>
        <fullName evidence="1">Uncharacterized protein</fullName>
    </submittedName>
</protein>
<proteinExistence type="predicted"/>
<accession>A0A9P8LDV6</accession>
<sequence>MEPLRYKRLLSQSELFQPARNTYFEIGEGYDSHGTIADEDIDDWVAREVREHAWQIFAGVVASDGYSTVASGGPKAAPVPKLPFSAKAFDRLVRDCKIPFQVLEMYPRYTNAGCVSKFTTFNEPSGKVGIIGFLLMMRLRTSITTTSALSHDPNTGITTGLIIRIVDDDSREIQAMLQHYRSLIGQPLLLTTILLDIGLYDSVRLSLETKANLAFIELHTGQHTWSRIVADRSSSTSPQDTTVGSLMKLAHGAKIEVAVAQRKSRVILSVSNFLQQLSGDPLYLSAPPMSSPQGNQQIKEWIDHLSSQAEMEAADVSFLLPRTENQISAVSQRADGNSALARGKRLISGTTYTVIQYLFSARRRCNS</sequence>
<name>A0A9P8LDV6_9PEZI</name>
<keyword evidence="2" id="KW-1185">Reference proteome</keyword>
<reference evidence="1" key="1">
    <citation type="submission" date="2021-03" db="EMBL/GenBank/DDBJ databases">
        <title>Comparative genomics and phylogenomic investigation of the class Geoglossomycetes provide insights into ecological specialization and systematics.</title>
        <authorList>
            <person name="Melie T."/>
            <person name="Pirro S."/>
            <person name="Miller A.N."/>
            <person name="Quandt A."/>
        </authorList>
    </citation>
    <scope>NUCLEOTIDE SEQUENCE</scope>
    <source>
        <strain evidence="1">CAQ_001_2017</strain>
    </source>
</reference>
<gene>
    <name evidence="1" type="ORF">GP486_002661</name>
</gene>
<evidence type="ECO:0000313" key="1">
    <source>
        <dbReference type="EMBL" id="KAH0562655.1"/>
    </source>
</evidence>
<dbReference type="Proteomes" id="UP000750711">
    <property type="component" value="Unassembled WGS sequence"/>
</dbReference>
<dbReference type="AlphaFoldDB" id="A0A9P8LDV6"/>
<comment type="caution">
    <text evidence="1">The sequence shown here is derived from an EMBL/GenBank/DDBJ whole genome shotgun (WGS) entry which is preliminary data.</text>
</comment>
<dbReference type="EMBL" id="JAGHQM010000311">
    <property type="protein sequence ID" value="KAH0562655.1"/>
    <property type="molecule type" value="Genomic_DNA"/>
</dbReference>
<evidence type="ECO:0000313" key="2">
    <source>
        <dbReference type="Proteomes" id="UP000750711"/>
    </source>
</evidence>